<evidence type="ECO:0000313" key="14">
    <source>
        <dbReference type="EMBL" id="KAF5828704.1"/>
    </source>
</evidence>
<comment type="caution">
    <text evidence="14">The sequence shown here is derived from an EMBL/GenBank/DDBJ whole genome shotgun (WGS) entry which is preliminary data.</text>
</comment>
<dbReference type="Proteomes" id="UP000815325">
    <property type="component" value="Unassembled WGS sequence"/>
</dbReference>
<dbReference type="SMART" id="SM00558">
    <property type="entry name" value="JmjC"/>
    <property type="match status" value="1"/>
</dbReference>
<comment type="subcellular location">
    <subcellularLocation>
        <location evidence="2">Nucleus</location>
    </subcellularLocation>
</comment>
<dbReference type="Pfam" id="PF02373">
    <property type="entry name" value="JmjC"/>
    <property type="match status" value="1"/>
</dbReference>
<keyword evidence="15" id="KW-1185">Reference proteome</keyword>
<dbReference type="PANTHER" id="PTHR12480:SF32">
    <property type="entry name" value="BIFUNCTIONAL ARGININE DEMETHYLASE AND LYSYL-HYDROXYLASE JMJD6"/>
    <property type="match status" value="1"/>
</dbReference>
<name>A0ABQ7G273_DUNSA</name>
<gene>
    <name evidence="14" type="ORF">DUNSADRAFT_17204</name>
</gene>
<proteinExistence type="inferred from homology"/>
<evidence type="ECO:0000256" key="9">
    <source>
        <dbReference type="ARBA" id="ARBA00023163"/>
    </source>
</evidence>
<evidence type="ECO:0000256" key="2">
    <source>
        <dbReference type="ARBA" id="ARBA00004123"/>
    </source>
</evidence>
<keyword evidence="9" id="KW-0804">Transcription</keyword>
<organism evidence="14 15">
    <name type="scientific">Dunaliella salina</name>
    <name type="common">Green alga</name>
    <name type="synonym">Protococcus salinus</name>
    <dbReference type="NCBI Taxonomy" id="3046"/>
    <lineage>
        <taxon>Eukaryota</taxon>
        <taxon>Viridiplantae</taxon>
        <taxon>Chlorophyta</taxon>
        <taxon>core chlorophytes</taxon>
        <taxon>Chlorophyceae</taxon>
        <taxon>CS clade</taxon>
        <taxon>Chlamydomonadales</taxon>
        <taxon>Dunaliellaceae</taxon>
        <taxon>Dunaliella</taxon>
    </lineage>
</organism>
<feature type="domain" description="JmjC" evidence="13">
    <location>
        <begin position="169"/>
        <end position="329"/>
    </location>
</feature>
<dbReference type="InterPro" id="IPR003347">
    <property type="entry name" value="JmjC_dom"/>
</dbReference>
<comment type="similarity">
    <text evidence="11">Belongs to the JMJD6 family.</text>
</comment>
<comment type="cofactor">
    <cofactor evidence="1">
        <name>Fe(2+)</name>
        <dbReference type="ChEBI" id="CHEBI:29033"/>
    </cofactor>
</comment>
<evidence type="ECO:0000256" key="11">
    <source>
        <dbReference type="ARBA" id="ARBA00038068"/>
    </source>
</evidence>
<keyword evidence="6" id="KW-0560">Oxidoreductase</keyword>
<accession>A0ABQ7G273</accession>
<evidence type="ECO:0000259" key="13">
    <source>
        <dbReference type="PROSITE" id="PS51184"/>
    </source>
</evidence>
<keyword evidence="7" id="KW-0408">Iron</keyword>
<dbReference type="InterPro" id="IPR050910">
    <property type="entry name" value="JMJD6_ArgDemeth/LysHydrox"/>
</dbReference>
<evidence type="ECO:0000256" key="7">
    <source>
        <dbReference type="ARBA" id="ARBA00023004"/>
    </source>
</evidence>
<dbReference type="PROSITE" id="PS51184">
    <property type="entry name" value="JMJC"/>
    <property type="match status" value="1"/>
</dbReference>
<evidence type="ECO:0000256" key="5">
    <source>
        <dbReference type="ARBA" id="ARBA00022964"/>
    </source>
</evidence>
<dbReference type="EMBL" id="MU070258">
    <property type="protein sequence ID" value="KAF5828704.1"/>
    <property type="molecule type" value="Genomic_DNA"/>
</dbReference>
<evidence type="ECO:0000256" key="1">
    <source>
        <dbReference type="ARBA" id="ARBA00001954"/>
    </source>
</evidence>
<protein>
    <recommendedName>
        <fullName evidence="13">JmjC domain-containing protein</fullName>
    </recommendedName>
</protein>
<evidence type="ECO:0000256" key="6">
    <source>
        <dbReference type="ARBA" id="ARBA00023002"/>
    </source>
</evidence>
<evidence type="ECO:0000256" key="3">
    <source>
        <dbReference type="ARBA" id="ARBA00022723"/>
    </source>
</evidence>
<evidence type="ECO:0000256" key="10">
    <source>
        <dbReference type="ARBA" id="ARBA00023242"/>
    </source>
</evidence>
<keyword evidence="5" id="KW-0223">Dioxygenase</keyword>
<keyword evidence="10" id="KW-0539">Nucleus</keyword>
<evidence type="ECO:0000256" key="12">
    <source>
        <dbReference type="SAM" id="MobiDB-lite"/>
    </source>
</evidence>
<sequence>MPCSAGAPETCTETGKCTQKIGASPAKDVLECAPAERLQPKPPENGEPSSEIDDPAVLRDKRIRAAKRAARSELSVSKGDWRRHNLAASNILTTEGIVDRAPRVHCQDLTPAQFAERFERPRQPVVITGATDSWSAHANWRPEVLAERYRDHKFKVGSRSFPGTFGDRSTSKSMLKDYTVPHFFAEDLFQHVGKKKRPPFRWVVVGPPRSGSGLHIDPLATSAWNALVHGHKRWALFPPGTPKELLLPREPGIEREAVSWFGKVYPRTLAPEWPAARPMDIIQGPGEIVYVPNGWWHAVLNLDLTVAVTQNFASTSNFEHSPFISVGRVLGQSAYGWSTPATGASNSKSSDIMFCKIY</sequence>
<feature type="region of interest" description="Disordered" evidence="12">
    <location>
        <begin position="34"/>
        <end position="55"/>
    </location>
</feature>
<keyword evidence="4" id="KW-0156">Chromatin regulator</keyword>
<dbReference type="PANTHER" id="PTHR12480">
    <property type="entry name" value="ARGININE DEMETHYLASE AND LYSYL-HYDROXYLASE JMJD"/>
    <property type="match status" value="1"/>
</dbReference>
<dbReference type="Gene3D" id="2.60.120.650">
    <property type="entry name" value="Cupin"/>
    <property type="match status" value="2"/>
</dbReference>
<evidence type="ECO:0000313" key="15">
    <source>
        <dbReference type="Proteomes" id="UP000815325"/>
    </source>
</evidence>
<dbReference type="SUPFAM" id="SSF51197">
    <property type="entry name" value="Clavaminate synthase-like"/>
    <property type="match status" value="1"/>
</dbReference>
<keyword evidence="8" id="KW-0805">Transcription regulation</keyword>
<evidence type="ECO:0000256" key="4">
    <source>
        <dbReference type="ARBA" id="ARBA00022853"/>
    </source>
</evidence>
<evidence type="ECO:0000256" key="8">
    <source>
        <dbReference type="ARBA" id="ARBA00023015"/>
    </source>
</evidence>
<keyword evidence="3" id="KW-0479">Metal-binding</keyword>
<reference evidence="14" key="1">
    <citation type="submission" date="2017-08" db="EMBL/GenBank/DDBJ databases">
        <authorList>
            <person name="Polle J.E."/>
            <person name="Barry K."/>
            <person name="Cushman J."/>
            <person name="Schmutz J."/>
            <person name="Tran D."/>
            <person name="Hathwaick L.T."/>
            <person name="Yim W.C."/>
            <person name="Jenkins J."/>
            <person name="Mckie-Krisberg Z.M."/>
            <person name="Prochnik S."/>
            <person name="Lindquist E."/>
            <person name="Dockter R.B."/>
            <person name="Adam C."/>
            <person name="Molina H."/>
            <person name="Bunkerborg J."/>
            <person name="Jin E."/>
            <person name="Buchheim M."/>
            <person name="Magnuson J."/>
        </authorList>
    </citation>
    <scope>NUCLEOTIDE SEQUENCE</scope>
    <source>
        <strain evidence="14">CCAP 19/18</strain>
    </source>
</reference>